<dbReference type="HAMAP" id="MF_00836">
    <property type="entry name" value="PhnN"/>
    <property type="match status" value="1"/>
</dbReference>
<dbReference type="RefSeq" id="WP_253482573.1">
    <property type="nucleotide sequence ID" value="NZ_JALJXV010000009.1"/>
</dbReference>
<dbReference type="InterPro" id="IPR012699">
    <property type="entry name" value="PhnN"/>
</dbReference>
<feature type="domain" description="Guanylate kinase/L-type calcium channel beta subunit" evidence="7">
    <location>
        <begin position="3"/>
        <end position="183"/>
    </location>
</feature>
<dbReference type="GO" id="GO:0033863">
    <property type="term" value="F:ribose 1,5-bisphosphate phosphokinase activity"/>
    <property type="evidence" value="ECO:0007669"/>
    <property type="project" value="UniProtKB-UniRule"/>
</dbReference>
<protein>
    <recommendedName>
        <fullName evidence="6">Ribose 1,5-bisphosphate phosphokinase PhnN</fullName>
        <ecNumber evidence="6">2.7.4.23</ecNumber>
    </recommendedName>
    <alternativeName>
        <fullName evidence="6">Ribose 1,5-bisphosphokinase</fullName>
    </alternativeName>
</protein>
<dbReference type="Gene3D" id="3.40.50.300">
    <property type="entry name" value="P-loop containing nucleotide triphosphate hydrolases"/>
    <property type="match status" value="1"/>
</dbReference>
<comment type="pathway">
    <text evidence="2 6">Metabolic intermediate biosynthesis; 5-phospho-alpha-D-ribose 1-diphosphate biosynthesis; 5-phospho-alpha-D-ribose 1-diphosphate from D-ribose 5-phosphate (route II): step 3/3.</text>
</comment>
<dbReference type="InterPro" id="IPR027417">
    <property type="entry name" value="P-loop_NTPase"/>
</dbReference>
<proteinExistence type="inferred from homology"/>
<comment type="function">
    <text evidence="6">Catalyzes the phosphorylation of ribose 1,5-bisphosphate to 5-phospho-D-ribosyl alpha-1-diphosphate (PRPP).</text>
</comment>
<evidence type="ECO:0000256" key="3">
    <source>
        <dbReference type="ARBA" id="ARBA00022679"/>
    </source>
</evidence>
<evidence type="ECO:0000256" key="2">
    <source>
        <dbReference type="ARBA" id="ARBA00005069"/>
    </source>
</evidence>
<comment type="caution">
    <text evidence="8">The sequence shown here is derived from an EMBL/GenBank/DDBJ whole genome shotgun (WGS) entry which is preliminary data.</text>
</comment>
<keyword evidence="3 6" id="KW-0808">Transferase</keyword>
<dbReference type="EMBL" id="JALJXV010000009">
    <property type="protein sequence ID" value="MCP1676442.1"/>
    <property type="molecule type" value="Genomic_DNA"/>
</dbReference>
<dbReference type="SUPFAM" id="SSF52540">
    <property type="entry name" value="P-loop containing nucleoside triphosphate hydrolases"/>
    <property type="match status" value="1"/>
</dbReference>
<keyword evidence="4 6" id="KW-0547">Nucleotide-binding</keyword>
<evidence type="ECO:0000256" key="4">
    <source>
        <dbReference type="ARBA" id="ARBA00022741"/>
    </source>
</evidence>
<dbReference type="GO" id="GO:0006015">
    <property type="term" value="P:5-phosphoribose 1-diphosphate biosynthetic process"/>
    <property type="evidence" value="ECO:0007669"/>
    <property type="project" value="UniProtKB-UniRule"/>
</dbReference>
<evidence type="ECO:0000313" key="9">
    <source>
        <dbReference type="Proteomes" id="UP001205843"/>
    </source>
</evidence>
<name>A0AAE3G6Q7_9GAMM</name>
<dbReference type="NCBIfam" id="NF007485">
    <property type="entry name" value="PRK10078.1"/>
    <property type="match status" value="1"/>
</dbReference>
<accession>A0AAE3G6Q7</accession>
<sequence>MDRGRLLYLIGASGAGKDSLLRFVAARADPCVVTVARRFITRPANAGGEDHIAISQADYQRMLGCGQFSMHWGGNGLHYGIPQDLDTWLARGRIVLVNGSRGYLAQATARYPLLYPVLIRVSEAVLRKRLLKRRRESPANIEQRIARARQFGEVAHPRLQVIDNDGPLEVAGEALLRLIGAARGAAPIISGSSVPME</sequence>
<dbReference type="NCBIfam" id="TIGR02322">
    <property type="entry name" value="phosphon_PhnN"/>
    <property type="match status" value="1"/>
</dbReference>
<evidence type="ECO:0000256" key="6">
    <source>
        <dbReference type="HAMAP-Rule" id="MF_00836"/>
    </source>
</evidence>
<keyword evidence="9" id="KW-1185">Reference proteome</keyword>
<dbReference type="SMART" id="SM00072">
    <property type="entry name" value="GuKc"/>
    <property type="match status" value="1"/>
</dbReference>
<gene>
    <name evidence="6" type="primary">phnN</name>
    <name evidence="8" type="ORF">J2T57_003603</name>
</gene>
<dbReference type="AlphaFoldDB" id="A0AAE3G6Q7"/>
<dbReference type="Proteomes" id="UP001205843">
    <property type="component" value="Unassembled WGS sequence"/>
</dbReference>
<dbReference type="InterPro" id="IPR008145">
    <property type="entry name" value="GK/Ca_channel_bsu"/>
</dbReference>
<evidence type="ECO:0000259" key="7">
    <source>
        <dbReference type="SMART" id="SM00072"/>
    </source>
</evidence>
<reference evidence="8" key="1">
    <citation type="submission" date="2022-03" db="EMBL/GenBank/DDBJ databases">
        <title>Genomic Encyclopedia of Type Strains, Phase III (KMG-III): the genomes of soil and plant-associated and newly described type strains.</title>
        <authorList>
            <person name="Whitman W."/>
        </authorList>
    </citation>
    <scope>NUCLEOTIDE SEQUENCE</scope>
    <source>
        <strain evidence="8">ANL 6-2</strain>
    </source>
</reference>
<comment type="caution">
    <text evidence="6">Lacks conserved residue(s) required for the propagation of feature annotation.</text>
</comment>
<dbReference type="EC" id="2.7.4.23" evidence="6"/>
<dbReference type="GO" id="GO:0005524">
    <property type="term" value="F:ATP binding"/>
    <property type="evidence" value="ECO:0007669"/>
    <property type="project" value="UniProtKB-KW"/>
</dbReference>
<keyword evidence="5 6" id="KW-0067">ATP-binding</keyword>
<evidence type="ECO:0000256" key="5">
    <source>
        <dbReference type="ARBA" id="ARBA00022840"/>
    </source>
</evidence>
<comment type="similarity">
    <text evidence="6">Belongs to the ribose 1,5-bisphosphokinase family.</text>
</comment>
<evidence type="ECO:0000313" key="8">
    <source>
        <dbReference type="EMBL" id="MCP1676442.1"/>
    </source>
</evidence>
<dbReference type="GO" id="GO:0019634">
    <property type="term" value="P:organic phosphonate metabolic process"/>
    <property type="evidence" value="ECO:0007669"/>
    <property type="project" value="UniProtKB-UniRule"/>
</dbReference>
<organism evidence="8 9">
    <name type="scientific">Natronocella acetinitrilica</name>
    <dbReference type="NCBI Taxonomy" id="414046"/>
    <lineage>
        <taxon>Bacteria</taxon>
        <taxon>Pseudomonadati</taxon>
        <taxon>Pseudomonadota</taxon>
        <taxon>Gammaproteobacteria</taxon>
        <taxon>Chromatiales</taxon>
        <taxon>Ectothiorhodospiraceae</taxon>
        <taxon>Natronocella</taxon>
    </lineage>
</organism>
<comment type="catalytic activity">
    <reaction evidence="1 6">
        <text>alpha-D-ribose 1,5-bisphosphate + ATP = 5-phospho-alpha-D-ribose 1-diphosphate + ADP</text>
        <dbReference type="Rhea" id="RHEA:20109"/>
        <dbReference type="ChEBI" id="CHEBI:30616"/>
        <dbReference type="ChEBI" id="CHEBI:58017"/>
        <dbReference type="ChEBI" id="CHEBI:68688"/>
        <dbReference type="ChEBI" id="CHEBI:456216"/>
        <dbReference type="EC" id="2.7.4.23"/>
    </reaction>
</comment>
<evidence type="ECO:0000256" key="1">
    <source>
        <dbReference type="ARBA" id="ARBA00000373"/>
    </source>
</evidence>